<feature type="region of interest" description="Disordered" evidence="1">
    <location>
        <begin position="454"/>
        <end position="481"/>
    </location>
</feature>
<reference evidence="2" key="3">
    <citation type="submission" date="2024-01" db="EMBL/GenBank/DDBJ databases">
        <authorList>
            <person name="Coelho M.A."/>
            <person name="David-Palma M."/>
            <person name="Shea T."/>
            <person name="Sun S."/>
            <person name="Cuomo C.A."/>
            <person name="Heitman J."/>
        </authorList>
    </citation>
    <scope>NUCLEOTIDE SEQUENCE</scope>
    <source>
        <strain evidence="2">CBS 7841</strain>
    </source>
</reference>
<evidence type="ECO:0000313" key="2">
    <source>
        <dbReference type="EMBL" id="WVN88290.1"/>
    </source>
</evidence>
<reference evidence="2" key="1">
    <citation type="submission" date="2016-06" db="EMBL/GenBank/DDBJ databases">
        <authorList>
            <person name="Cuomo C."/>
            <person name="Litvintseva A."/>
            <person name="Heitman J."/>
            <person name="Chen Y."/>
            <person name="Sun S."/>
            <person name="Springer D."/>
            <person name="Dromer F."/>
            <person name="Young S."/>
            <person name="Zeng Q."/>
            <person name="Chapman S."/>
            <person name="Gujja S."/>
            <person name="Saif S."/>
            <person name="Birren B."/>
        </authorList>
    </citation>
    <scope>NUCLEOTIDE SEQUENCE</scope>
    <source>
        <strain evidence="2">CBS 7841</strain>
    </source>
</reference>
<dbReference type="Proteomes" id="UP000094043">
    <property type="component" value="Chromosome 4"/>
</dbReference>
<sequence length="690" mass="74904">MSASSQMTLISQSSRSNQPPPLQRRASAHNHSHHHGHVSKRRASQHSHGHARRSSEGETGRRALAAGLAMHALDHSGRKKKHPQERLAAHGSRSDTNLPRLSRTNSQISNHSRNSDTSTFDRRPSVKSRRSAEKARILDEHGQEINEDQGEWESGEEHHKNGSDKVEQAQSSVSSTTMRRIASDTSADTHSKSSKPIMGDALARGNLMENQGGGERRPALTQRTTGFAGTVQPPDPQVAAEIPVEHPIIQNPIRRVASSKSLVGPISAMPLIENTLDVGLHVEPLNNVKTKGIEQRDLAQALPSTSSSRISVVTDTKFSESPSYPFPKMPSPDNTRDYPNSTEETRARKHSASTQTGQQSRQASFKAAVPSLRHRPSNSSLRSVQSLRAPPHPLNSPNTCRRSGVIDSPSRDGKRERVTSMHQPPIPQPQISYEVAQGQGWGQILEEDAFRKSISNESNTGPSVVGTMRSRDLRRSSEASTRSIRSIFGNTISSLPPASPQPSKRLTAFEAATAAAKRPTTNNPALYHHSLGHPSGSAESCFLISRFLPPKKISRPKWEINIHDQDRIENGNVGLTNGDYRSAHESLVSTLRDLVAGPDAQKRNMSRYPVYGIIPSSLTLSSVAAAASGIAGSSHTQNGGEAPRHLGGLGNLIARDGFKSEAAKGVQKGLTPFEQSVQRVVAQRPGRMSL</sequence>
<evidence type="ECO:0000256" key="1">
    <source>
        <dbReference type="SAM" id="MobiDB-lite"/>
    </source>
</evidence>
<gene>
    <name evidence="2" type="ORF">L203_103495</name>
</gene>
<evidence type="ECO:0000313" key="3">
    <source>
        <dbReference type="Proteomes" id="UP000094043"/>
    </source>
</evidence>
<feature type="compositionally biased region" description="Polar residues" evidence="1">
    <location>
        <begin position="352"/>
        <end position="363"/>
    </location>
</feature>
<name>A0A1E3II79_9TREE</name>
<feature type="compositionally biased region" description="Basic and acidic residues" evidence="1">
    <location>
        <begin position="155"/>
        <end position="167"/>
    </location>
</feature>
<feature type="compositionally biased region" description="Polar residues" evidence="1">
    <location>
        <begin position="168"/>
        <end position="188"/>
    </location>
</feature>
<feature type="compositionally biased region" description="Polar residues" evidence="1">
    <location>
        <begin position="302"/>
        <end position="322"/>
    </location>
</feature>
<accession>A0A1E3II79</accession>
<organism evidence="2 3">
    <name type="scientific">Cryptococcus depauperatus CBS 7841</name>
    <dbReference type="NCBI Taxonomy" id="1295531"/>
    <lineage>
        <taxon>Eukaryota</taxon>
        <taxon>Fungi</taxon>
        <taxon>Dikarya</taxon>
        <taxon>Basidiomycota</taxon>
        <taxon>Agaricomycotina</taxon>
        <taxon>Tremellomycetes</taxon>
        <taxon>Tremellales</taxon>
        <taxon>Cryptococcaceae</taxon>
        <taxon>Cryptococcus</taxon>
    </lineage>
</organism>
<feature type="compositionally biased region" description="Polar residues" evidence="1">
    <location>
        <begin position="94"/>
        <end position="118"/>
    </location>
</feature>
<feature type="compositionally biased region" description="Polar residues" evidence="1">
    <location>
        <begin position="1"/>
        <end position="17"/>
    </location>
</feature>
<keyword evidence="3" id="KW-1185">Reference proteome</keyword>
<protein>
    <submittedName>
        <fullName evidence="2">Uncharacterized protein</fullName>
    </submittedName>
</protein>
<feature type="compositionally biased region" description="Polar residues" evidence="1">
    <location>
        <begin position="377"/>
        <end position="386"/>
    </location>
</feature>
<dbReference type="GeneID" id="91087706"/>
<feature type="region of interest" description="Disordered" evidence="1">
    <location>
        <begin position="1"/>
        <end position="197"/>
    </location>
</feature>
<feature type="compositionally biased region" description="Basic and acidic residues" evidence="1">
    <location>
        <begin position="409"/>
        <end position="419"/>
    </location>
</feature>
<reference evidence="2" key="2">
    <citation type="journal article" date="2022" name="Elife">
        <title>Obligate sexual reproduction of a homothallic fungus closely related to the Cryptococcus pathogenic species complex.</title>
        <authorList>
            <person name="Passer A.R."/>
            <person name="Clancey S.A."/>
            <person name="Shea T."/>
            <person name="David-Palma M."/>
            <person name="Averette A.F."/>
            <person name="Boekhout T."/>
            <person name="Porcel B.M."/>
            <person name="Nowrousian M."/>
            <person name="Cuomo C.A."/>
            <person name="Sun S."/>
            <person name="Heitman J."/>
            <person name="Coelho M.A."/>
        </authorList>
    </citation>
    <scope>NUCLEOTIDE SEQUENCE</scope>
    <source>
        <strain evidence="2">CBS 7841</strain>
    </source>
</reference>
<dbReference type="AlphaFoldDB" id="A0A1E3II79"/>
<proteinExistence type="predicted"/>
<dbReference type="VEuPathDB" id="FungiDB:L203_02909"/>
<dbReference type="RefSeq" id="XP_066068990.1">
    <property type="nucleotide sequence ID" value="XM_066212893.1"/>
</dbReference>
<feature type="compositionally biased region" description="Basic residues" evidence="1">
    <location>
        <begin position="26"/>
        <end position="52"/>
    </location>
</feature>
<feature type="region of interest" description="Disordered" evidence="1">
    <location>
        <begin position="298"/>
        <end position="428"/>
    </location>
</feature>
<dbReference type="OrthoDB" id="2596711at2759"/>
<feature type="compositionally biased region" description="Basic and acidic residues" evidence="1">
    <location>
        <begin position="119"/>
        <end position="144"/>
    </location>
</feature>
<dbReference type="KEGG" id="cdep:91087706"/>
<feature type="compositionally biased region" description="Acidic residues" evidence="1">
    <location>
        <begin position="145"/>
        <end position="154"/>
    </location>
</feature>
<dbReference type="EMBL" id="CP143787">
    <property type="protein sequence ID" value="WVN88290.1"/>
    <property type="molecule type" value="Genomic_DNA"/>
</dbReference>